<evidence type="ECO:0000256" key="1">
    <source>
        <dbReference type="ARBA" id="ARBA00022741"/>
    </source>
</evidence>
<dbReference type="EMBL" id="BTRK01000006">
    <property type="protein sequence ID" value="GMR57710.1"/>
    <property type="molecule type" value="Genomic_DNA"/>
</dbReference>
<keyword evidence="4" id="KW-0067">ATP-binding</keyword>
<dbReference type="EMBL" id="BTRK01000006">
    <property type="protein sequence ID" value="GMR57709.1"/>
    <property type="molecule type" value="Genomic_DNA"/>
</dbReference>
<evidence type="ECO:0000313" key="7">
    <source>
        <dbReference type="EMBL" id="GMR57709.1"/>
    </source>
</evidence>
<evidence type="ECO:0000313" key="9">
    <source>
        <dbReference type="Proteomes" id="UP001328107"/>
    </source>
</evidence>
<dbReference type="InterPro" id="IPR027417">
    <property type="entry name" value="P-loop_NTPase"/>
</dbReference>
<dbReference type="Pfam" id="PF13087">
    <property type="entry name" value="AAA_12"/>
    <property type="match status" value="1"/>
</dbReference>
<keyword evidence="1" id="KW-0547">Nucleotide-binding</keyword>
<comment type="caution">
    <text evidence="6">The sequence shown here is derived from an EMBL/GenBank/DDBJ whole genome shotgun (WGS) entry which is preliminary data.</text>
</comment>
<evidence type="ECO:0000256" key="3">
    <source>
        <dbReference type="ARBA" id="ARBA00022806"/>
    </source>
</evidence>
<dbReference type="GO" id="GO:0005524">
    <property type="term" value="F:ATP binding"/>
    <property type="evidence" value="ECO:0007669"/>
    <property type="project" value="UniProtKB-KW"/>
</dbReference>
<dbReference type="InterPro" id="IPR041679">
    <property type="entry name" value="DNA2/NAM7-like_C"/>
</dbReference>
<evidence type="ECO:0000256" key="2">
    <source>
        <dbReference type="ARBA" id="ARBA00022801"/>
    </source>
</evidence>
<organism evidence="6 9">
    <name type="scientific">Pristionchus mayeri</name>
    <dbReference type="NCBI Taxonomy" id="1317129"/>
    <lineage>
        <taxon>Eukaryota</taxon>
        <taxon>Metazoa</taxon>
        <taxon>Ecdysozoa</taxon>
        <taxon>Nematoda</taxon>
        <taxon>Chromadorea</taxon>
        <taxon>Rhabditida</taxon>
        <taxon>Rhabditina</taxon>
        <taxon>Diplogasteromorpha</taxon>
        <taxon>Diplogasteroidea</taxon>
        <taxon>Neodiplogasteridae</taxon>
        <taxon>Pristionchus</taxon>
    </lineage>
</organism>
<evidence type="ECO:0000259" key="5">
    <source>
        <dbReference type="Pfam" id="PF13087"/>
    </source>
</evidence>
<dbReference type="PANTHER" id="PTHR43788:SF16">
    <property type="entry name" value="HELICASE WITH ZINC FINGER 2"/>
    <property type="match status" value="1"/>
</dbReference>
<evidence type="ECO:0000313" key="8">
    <source>
        <dbReference type="EMBL" id="GMR57710.1"/>
    </source>
</evidence>
<gene>
    <name evidence="6" type="ORF">PMAYCL1PPCAC_27903</name>
    <name evidence="7" type="ORF">PMAYCL1PPCAC_27904</name>
    <name evidence="8" type="ORF">PMAYCL1PPCAC_27905</name>
</gene>
<feature type="domain" description="DNA2/NAM7 helicase-like C-terminal" evidence="5">
    <location>
        <begin position="59"/>
        <end position="230"/>
    </location>
</feature>
<dbReference type="InterPro" id="IPR047187">
    <property type="entry name" value="SF1_C_Upf1"/>
</dbReference>
<dbReference type="InterPro" id="IPR050534">
    <property type="entry name" value="Coronavir_polyprotein_1ab"/>
</dbReference>
<keyword evidence="2" id="KW-0378">Hydrolase</keyword>
<dbReference type="PANTHER" id="PTHR43788">
    <property type="entry name" value="DNA2/NAM7 HELICASE FAMILY MEMBER"/>
    <property type="match status" value="1"/>
</dbReference>
<reference evidence="9" key="1">
    <citation type="submission" date="2022-10" db="EMBL/GenBank/DDBJ databases">
        <title>Genome assembly of Pristionchus species.</title>
        <authorList>
            <person name="Yoshida K."/>
            <person name="Sommer R.J."/>
        </authorList>
    </citation>
    <scope>NUCLEOTIDE SEQUENCE [LARGE SCALE GENOMIC DNA]</scope>
    <source>
        <strain evidence="9">RS5460</strain>
    </source>
</reference>
<dbReference type="Proteomes" id="UP001328107">
    <property type="component" value="Unassembled WGS sequence"/>
</dbReference>
<reference evidence="6" key="2">
    <citation type="submission" date="2023-06" db="EMBL/GenBank/DDBJ databases">
        <title>Genome assembly of Pristionchus species.</title>
        <authorList>
            <person name="Yoshida K."/>
            <person name="Sommer R.J."/>
        </authorList>
    </citation>
    <scope>NUCLEOTIDE SEQUENCE</scope>
    <source>
        <strain evidence="6 9">RS5460</strain>
    </source>
</reference>
<dbReference type="GO" id="GO:0016787">
    <property type="term" value="F:hydrolase activity"/>
    <property type="evidence" value="ECO:0007669"/>
    <property type="project" value="UniProtKB-KW"/>
</dbReference>
<proteinExistence type="predicted"/>
<dbReference type="GO" id="GO:0043139">
    <property type="term" value="F:5'-3' DNA helicase activity"/>
    <property type="evidence" value="ECO:0007669"/>
    <property type="project" value="TreeGrafter"/>
</dbReference>
<dbReference type="EMBL" id="BTRK01000006">
    <property type="protein sequence ID" value="GMR57708.1"/>
    <property type="molecule type" value="Genomic_DNA"/>
</dbReference>
<keyword evidence="3" id="KW-0347">Helicase</keyword>
<dbReference type="AlphaFoldDB" id="A0AAN5D6L6"/>
<dbReference type="CDD" id="cd18808">
    <property type="entry name" value="SF1_C_Upf1"/>
    <property type="match status" value="1"/>
</dbReference>
<feature type="non-terminal residue" evidence="6">
    <location>
        <position position="1"/>
    </location>
</feature>
<evidence type="ECO:0000256" key="4">
    <source>
        <dbReference type="ARBA" id="ARBA00022840"/>
    </source>
</evidence>
<accession>A0AAN5D6L6</accession>
<evidence type="ECO:0000313" key="6">
    <source>
        <dbReference type="EMBL" id="GMR57708.1"/>
    </source>
</evidence>
<sequence length="258" mass="29227">DEASLLTEAALFCLLRRFPQAQLVLIGDDNQLPPFMYDERILGHELAGRPALTVALKNTTMTLVELKEVYRAPPSLVAPYNRLAYKNKLVSRMPEGESPLSVVGLVHSGCPQLLLIEVDGKQEREEKSMSLYNEKEIKTLQKLLSKFPREWKEEIMVICLYKEQKKRLQAVLDKDFTILTVDSAQGKEKPIVILLTTRTQIPKEGAFFNSKERCNVSVSRQQKALIVLGYAPLLTANQPWSTVVNGDDFTRIRADNIK</sequence>
<dbReference type="SUPFAM" id="SSF52540">
    <property type="entry name" value="P-loop containing nucleoside triphosphate hydrolases"/>
    <property type="match status" value="1"/>
</dbReference>
<name>A0AAN5D6L6_9BILA</name>
<dbReference type="Gene3D" id="3.40.50.300">
    <property type="entry name" value="P-loop containing nucleotide triphosphate hydrolases"/>
    <property type="match status" value="2"/>
</dbReference>
<protein>
    <recommendedName>
        <fullName evidence="5">DNA2/NAM7 helicase-like C-terminal domain-containing protein</fullName>
    </recommendedName>
</protein>
<keyword evidence="9" id="KW-1185">Reference proteome</keyword>